<organism evidence="1 2">
    <name type="scientific">Limosilactobacillus gastricus DSM 16045</name>
    <dbReference type="NCBI Taxonomy" id="1423749"/>
    <lineage>
        <taxon>Bacteria</taxon>
        <taxon>Bacillati</taxon>
        <taxon>Bacillota</taxon>
        <taxon>Bacilli</taxon>
        <taxon>Lactobacillales</taxon>
        <taxon>Lactobacillaceae</taxon>
        <taxon>Limosilactobacillus</taxon>
    </lineage>
</organism>
<sequence>MGLKRVIRNDIIYQYKKYFEDILNNGFTVEDVNNFYLYLKYDLSQLNEQDVKEFLTIVFNNLNLIDINTNSKVLKKFFLSQKEIDATVILNGVQLFIKEKYKLLTDYTYSEDEAQSIIFPFVEKDMVAYKNLLTDSDEFLNLNSQSYYDNKSTFNLDKMTFNINENQKKVGISATNNIHVYILEKVAPLFKSQKSVESLSSLVNERILNDSYLKENTENHWETDKNNSLPLNFNCSDSNIPINEIVSIQNRITSVSVDVEGFIGFGVYLNGFNTFSEITKFLENNVSKISCLKLTTDDGKEFIVRRNLLREYFEVFKKKFGETILQIYISCDNLNLDSPNISNELNVYSNIWFEFLIQNLNNLNRSQKSSDNTLNILRKIKEPYCGVLSLCQLISSNNDHDGPIKNYLEILYELFKSLNQQEIDEKYNNYINCIDSYISKSDIYEVKQKCLKVREIVLSIKEKEKEKDKTFVIDDNWWGNNVGLNVLNFISVISTISSCKIQISLQDSNLNTNLMSQCLITMSKFPELFDPIADLYYFNTTIYNYILDNLGDIKKYLIMDKPLKSLLILEKIIDEKYFDHYQGYYEAQYFMIGLVKSKKYYDLSYSSILKFFTLKLTEGQGALYTRLVKERKFRKDYKFSLAYYLDLKGLTIEQYLDNIEDELKDYDSLKVGIFKKKLIKKEIENIVYDHYY</sequence>
<name>A0A0R1VJI5_9LACO</name>
<proteinExistence type="predicted"/>
<reference evidence="1 2" key="1">
    <citation type="journal article" date="2015" name="Genome Announc.">
        <title>Expanding the biotechnology potential of lactobacilli through comparative genomics of 213 strains and associated genera.</title>
        <authorList>
            <person name="Sun Z."/>
            <person name="Harris H.M."/>
            <person name="McCann A."/>
            <person name="Guo C."/>
            <person name="Argimon S."/>
            <person name="Zhang W."/>
            <person name="Yang X."/>
            <person name="Jeffery I.B."/>
            <person name="Cooney J.C."/>
            <person name="Kagawa T.F."/>
            <person name="Liu W."/>
            <person name="Song Y."/>
            <person name="Salvetti E."/>
            <person name="Wrobel A."/>
            <person name="Rasinkangas P."/>
            <person name="Parkhill J."/>
            <person name="Rea M.C."/>
            <person name="O'Sullivan O."/>
            <person name="Ritari J."/>
            <person name="Douillard F.P."/>
            <person name="Paul Ross R."/>
            <person name="Yang R."/>
            <person name="Briner A.E."/>
            <person name="Felis G.E."/>
            <person name="de Vos W.M."/>
            <person name="Barrangou R."/>
            <person name="Klaenhammer T.R."/>
            <person name="Caufield P.W."/>
            <person name="Cui Y."/>
            <person name="Zhang H."/>
            <person name="O'Toole P.W."/>
        </authorList>
    </citation>
    <scope>NUCLEOTIDE SEQUENCE [LARGE SCALE GENOMIC DNA]</scope>
    <source>
        <strain evidence="1 2">DSM 16045</strain>
    </source>
</reference>
<evidence type="ECO:0000313" key="1">
    <source>
        <dbReference type="EMBL" id="KRM03155.1"/>
    </source>
</evidence>
<gene>
    <name evidence="1" type="ORF">FC60_GL001451</name>
</gene>
<comment type="caution">
    <text evidence="1">The sequence shown here is derived from an EMBL/GenBank/DDBJ whole genome shotgun (WGS) entry which is preliminary data.</text>
</comment>
<protein>
    <submittedName>
        <fullName evidence="1">Uncharacterized protein</fullName>
    </submittedName>
</protein>
<dbReference type="PATRIC" id="fig|1423749.3.peg.1495"/>
<dbReference type="Proteomes" id="UP000051739">
    <property type="component" value="Unassembled WGS sequence"/>
</dbReference>
<evidence type="ECO:0000313" key="2">
    <source>
        <dbReference type="Proteomes" id="UP000051739"/>
    </source>
</evidence>
<dbReference type="EMBL" id="AZFN01000005">
    <property type="protein sequence ID" value="KRM03155.1"/>
    <property type="molecule type" value="Genomic_DNA"/>
</dbReference>
<dbReference type="AlphaFoldDB" id="A0A0R1VJI5"/>
<keyword evidence="2" id="KW-1185">Reference proteome</keyword>
<accession>A0A0R1VJI5</accession>